<dbReference type="SUPFAM" id="SSF52091">
    <property type="entry name" value="SpoIIaa-like"/>
    <property type="match status" value="1"/>
</dbReference>
<dbReference type="PANTHER" id="PTHR33495:SF2">
    <property type="entry name" value="ANTI-SIGMA FACTOR ANTAGONIST TM_1081-RELATED"/>
    <property type="match status" value="1"/>
</dbReference>
<dbReference type="InterPro" id="IPR036513">
    <property type="entry name" value="STAS_dom_sf"/>
</dbReference>
<dbReference type="Pfam" id="PF01740">
    <property type="entry name" value="STAS"/>
    <property type="match status" value="1"/>
</dbReference>
<feature type="domain" description="STAS" evidence="1">
    <location>
        <begin position="25"/>
        <end position="118"/>
    </location>
</feature>
<comment type="caution">
    <text evidence="2">The sequence shown here is derived from an EMBL/GenBank/DDBJ whole genome shotgun (WGS) entry which is preliminary data.</text>
</comment>
<dbReference type="GO" id="GO:0043856">
    <property type="term" value="F:anti-sigma factor antagonist activity"/>
    <property type="evidence" value="ECO:0007669"/>
    <property type="project" value="TreeGrafter"/>
</dbReference>
<organism evidence="2 3">
    <name type="scientific">Streptomyces kaniharaensis</name>
    <dbReference type="NCBI Taxonomy" id="212423"/>
    <lineage>
        <taxon>Bacteria</taxon>
        <taxon>Bacillati</taxon>
        <taxon>Actinomycetota</taxon>
        <taxon>Actinomycetes</taxon>
        <taxon>Kitasatosporales</taxon>
        <taxon>Streptomycetaceae</taxon>
        <taxon>Streptomyces</taxon>
    </lineage>
</organism>
<dbReference type="AlphaFoldDB" id="A0A6N7L3I0"/>
<sequence>MTAPAPVTGGLIHSVTRDPQARTTVVRLHGELDVLTASELIPSLLGLAGEGDHELVLDLSAVGFCDSSGANAFLQVNRRLAAGTRLLLRGVSRQPAKVLRLLGLHRTVPCEFAPPARP</sequence>
<evidence type="ECO:0000313" key="2">
    <source>
        <dbReference type="EMBL" id="MQS17108.1"/>
    </source>
</evidence>
<dbReference type="Gene3D" id="3.30.750.24">
    <property type="entry name" value="STAS domain"/>
    <property type="match status" value="1"/>
</dbReference>
<dbReference type="CDD" id="cd07043">
    <property type="entry name" value="STAS_anti-anti-sigma_factors"/>
    <property type="match status" value="1"/>
</dbReference>
<dbReference type="PROSITE" id="PS50801">
    <property type="entry name" value="STAS"/>
    <property type="match status" value="1"/>
</dbReference>
<reference evidence="2 3" key="1">
    <citation type="submission" date="2019-09" db="EMBL/GenBank/DDBJ databases">
        <title>Genome Sequences of Streptomyces kaniharaensis ATCC 21070.</title>
        <authorList>
            <person name="Zhu W."/>
            <person name="De Crecy-Lagard V."/>
            <person name="Richards N.G."/>
        </authorList>
    </citation>
    <scope>NUCLEOTIDE SEQUENCE [LARGE SCALE GENOMIC DNA]</scope>
    <source>
        <strain evidence="2 3">SF-557</strain>
    </source>
</reference>
<dbReference type="EMBL" id="WBOF01000003">
    <property type="protein sequence ID" value="MQS17108.1"/>
    <property type="molecule type" value="Genomic_DNA"/>
</dbReference>
<evidence type="ECO:0000259" key="1">
    <source>
        <dbReference type="PROSITE" id="PS50801"/>
    </source>
</evidence>
<dbReference type="InterPro" id="IPR002645">
    <property type="entry name" value="STAS_dom"/>
</dbReference>
<dbReference type="Proteomes" id="UP000450000">
    <property type="component" value="Unassembled WGS sequence"/>
</dbReference>
<proteinExistence type="predicted"/>
<dbReference type="OrthoDB" id="5471473at2"/>
<name>A0A6N7L3I0_9ACTN</name>
<dbReference type="PANTHER" id="PTHR33495">
    <property type="entry name" value="ANTI-SIGMA FACTOR ANTAGONIST TM_1081-RELATED-RELATED"/>
    <property type="match status" value="1"/>
</dbReference>
<gene>
    <name evidence="2" type="ORF">F7Q99_34210</name>
</gene>
<dbReference type="RefSeq" id="WP_153469082.1">
    <property type="nucleotide sequence ID" value="NZ_WBOF01000003.1"/>
</dbReference>
<evidence type="ECO:0000313" key="3">
    <source>
        <dbReference type="Proteomes" id="UP000450000"/>
    </source>
</evidence>
<protein>
    <submittedName>
        <fullName evidence="2">STAS domain-containing protein</fullName>
    </submittedName>
</protein>
<keyword evidence="3" id="KW-1185">Reference proteome</keyword>
<accession>A0A6N7L3I0</accession>